<keyword evidence="7 13" id="KW-0406">Ion transport</keyword>
<accession>A0A1J1HGS5</accession>
<evidence type="ECO:0000256" key="6">
    <source>
        <dbReference type="ARBA" id="ARBA00022989"/>
    </source>
</evidence>
<keyword evidence="4" id="KW-1003">Cell membrane</keyword>
<evidence type="ECO:0000256" key="4">
    <source>
        <dbReference type="ARBA" id="ARBA00022475"/>
    </source>
</evidence>
<name>A0A1J1HGS5_9DIPT</name>
<evidence type="ECO:0000256" key="5">
    <source>
        <dbReference type="ARBA" id="ARBA00022692"/>
    </source>
</evidence>
<evidence type="ECO:0000313" key="16">
    <source>
        <dbReference type="Proteomes" id="UP000183832"/>
    </source>
</evidence>
<feature type="transmembrane region" description="Helical" evidence="13">
    <location>
        <begin position="242"/>
        <end position="264"/>
    </location>
</feature>
<feature type="transmembrane region" description="Helical" evidence="13">
    <location>
        <begin position="507"/>
        <end position="527"/>
    </location>
</feature>
<dbReference type="InterPro" id="IPR006990">
    <property type="entry name" value="Tweety"/>
</dbReference>
<protein>
    <recommendedName>
        <fullName evidence="13">Protein tweety homolog</fullName>
    </recommendedName>
</protein>
<gene>
    <name evidence="15" type="primary">putative Protein tweety-2</name>
    <name evidence="15" type="ORF">CLUMA_CG000840</name>
</gene>
<evidence type="ECO:0000256" key="2">
    <source>
        <dbReference type="ARBA" id="ARBA00009849"/>
    </source>
</evidence>
<dbReference type="GO" id="GO:0034707">
    <property type="term" value="C:chloride channel complex"/>
    <property type="evidence" value="ECO:0007669"/>
    <property type="project" value="UniProtKB-UniRule"/>
</dbReference>
<dbReference type="AlphaFoldDB" id="A0A1J1HGS5"/>
<dbReference type="Pfam" id="PF04906">
    <property type="entry name" value="Tweety"/>
    <property type="match status" value="1"/>
</dbReference>
<evidence type="ECO:0000256" key="8">
    <source>
        <dbReference type="ARBA" id="ARBA00023136"/>
    </source>
</evidence>
<dbReference type="EMBL" id="CVRI01000003">
    <property type="protein sequence ID" value="CRK87075.1"/>
    <property type="molecule type" value="Genomic_DNA"/>
</dbReference>
<feature type="transmembrane region" description="Helical" evidence="13">
    <location>
        <begin position="217"/>
        <end position="235"/>
    </location>
</feature>
<feature type="compositionally biased region" description="Low complexity" evidence="14">
    <location>
        <begin position="874"/>
        <end position="893"/>
    </location>
</feature>
<dbReference type="PANTHER" id="PTHR12424">
    <property type="entry name" value="TWEETY-RELATED"/>
    <property type="match status" value="1"/>
</dbReference>
<evidence type="ECO:0000256" key="3">
    <source>
        <dbReference type="ARBA" id="ARBA00022448"/>
    </source>
</evidence>
<feature type="transmembrane region" description="Helical" evidence="13">
    <location>
        <begin position="83"/>
        <end position="101"/>
    </location>
</feature>
<sequence length="943" mass="106985">MQTFEKSRINQLLHSIPHINVSLHLVNSTFNPNSDVYIESLTILASIPAAILILSLFFLLLYLMTRCCDRKSKKQRTFGCQKCTLIFITILCCGAIGGGLYGNDDLHNGLVQVFNAGKQLNRLFINVRNQTNYVSKTLKDKTLTLDIDDLWDLPVSNSTALTLMMDTAKMVTTHTMEAVNGIDTALYFIRPNQSDLLLKELNDEYEFYELLRWPTTLGFLTFLLFLCTVLVIGVARNSRCLLIFFAVLGLFTVAICWLLSGVYLGTSVAIADFCDAPHQHICSQQRLQYIFQTNCGASGTNHFVIRLTNSKENIDEAKRNLRMMEDMGRRVFPTQNIALRVAHIHQVLDSSINSLSNLTELLDSRAIHAHYSSASRSFCHGGLFGLALMMVATVATAFLLTILVCVDSHTWIYLTKRRPYQDKAETVPLFPASSSMSPTAPITSGTSTINRTLLHSQQFTAHGGGAHGARNGNARGLANQSLNSGDSPPPTYDVVVHDISLQRHGFFYYKFFFMIFHSFFRSLSLLKWLMRKFYVHSFSLGLGNVMLSLLKRQDKDECDKDPRDVSGNNFNRFDPKYVSIGPKNLRNNLSTNPNKCATLKHGGRFGGSLSPNPKNIAQPVIQPPPPQPQHFQLQQHHLQKPNNQQLEVQTYQLQQQQQQQTYQQQANELQQSYNVATVSRDYTQQYPPTTLPYKKPGTGFTETSSILKKHREEVHEMAKPSVFSIETSHRQPSESRQSKSISIINQPLPEIPKQAQINNPQVLSAANLNNYRSLQRPQSSTSKSSYPSSTMQRSRESRPSVPVKALAPPILPPKNRQQMRNSQQQMQQQKPSSHSYNQQYQMQQQQQNYPSRSYERERSRERSSGRSFDDSHQYRSSSSKQMQQQQHPNFQTLPHHHHHPTPSYTTQGTNTRSNRKADSSKSLQRSSRDASHPRFENYSATEL</sequence>
<evidence type="ECO:0000256" key="9">
    <source>
        <dbReference type="ARBA" id="ARBA00023173"/>
    </source>
</evidence>
<dbReference type="GO" id="GO:0005229">
    <property type="term" value="F:intracellularly calcium-gated chloride channel activity"/>
    <property type="evidence" value="ECO:0007669"/>
    <property type="project" value="TreeGrafter"/>
</dbReference>
<feature type="transmembrane region" description="Helical" evidence="13">
    <location>
        <begin position="41"/>
        <end position="63"/>
    </location>
</feature>
<feature type="region of interest" description="Disordered" evidence="14">
    <location>
        <begin position="461"/>
        <end position="486"/>
    </location>
</feature>
<comment type="subcellular location">
    <subcellularLocation>
        <location evidence="1">Cell membrane</location>
        <topology evidence="1">Multi-pass membrane protein</topology>
    </subcellularLocation>
</comment>
<feature type="compositionally biased region" description="Low complexity" evidence="14">
    <location>
        <begin position="629"/>
        <end position="638"/>
    </location>
</feature>
<evidence type="ECO:0000256" key="10">
    <source>
        <dbReference type="ARBA" id="ARBA00023180"/>
    </source>
</evidence>
<feature type="compositionally biased region" description="Low complexity" evidence="14">
    <location>
        <begin position="836"/>
        <end position="852"/>
    </location>
</feature>
<feature type="compositionally biased region" description="Basic and acidic residues" evidence="14">
    <location>
        <begin position="853"/>
        <end position="873"/>
    </location>
</feature>
<keyword evidence="12 13" id="KW-0407">Ion channel</keyword>
<evidence type="ECO:0000256" key="11">
    <source>
        <dbReference type="ARBA" id="ARBA00023214"/>
    </source>
</evidence>
<dbReference type="GO" id="GO:0072320">
    <property type="term" value="F:volume-sensitive chloride channel activity"/>
    <property type="evidence" value="ECO:0007669"/>
    <property type="project" value="TreeGrafter"/>
</dbReference>
<feature type="transmembrane region" description="Helical" evidence="13">
    <location>
        <begin position="383"/>
        <end position="406"/>
    </location>
</feature>
<evidence type="ECO:0000256" key="7">
    <source>
        <dbReference type="ARBA" id="ARBA00023065"/>
    </source>
</evidence>
<keyword evidence="3 13" id="KW-0813">Transport</keyword>
<keyword evidence="16" id="KW-1185">Reference proteome</keyword>
<comment type="caution">
    <text evidence="13">Lacks conserved residue(s) required for the propagation of feature annotation.</text>
</comment>
<keyword evidence="6 13" id="KW-1133">Transmembrane helix</keyword>
<keyword evidence="8 13" id="KW-0472">Membrane</keyword>
<comment type="similarity">
    <text evidence="2 13">Belongs to the tweety family.</text>
</comment>
<comment type="function">
    <text evidence="13">Probable chloride channel.</text>
</comment>
<evidence type="ECO:0000256" key="14">
    <source>
        <dbReference type="SAM" id="MobiDB-lite"/>
    </source>
</evidence>
<keyword evidence="9 13" id="KW-0869">Chloride channel</keyword>
<keyword evidence="5 13" id="KW-0812">Transmembrane</keyword>
<feature type="region of interest" description="Disordered" evidence="14">
    <location>
        <begin position="771"/>
        <end position="943"/>
    </location>
</feature>
<feature type="compositionally biased region" description="Basic and acidic residues" evidence="14">
    <location>
        <begin position="926"/>
        <end position="935"/>
    </location>
</feature>
<organism evidence="15 16">
    <name type="scientific">Clunio marinus</name>
    <dbReference type="NCBI Taxonomy" id="568069"/>
    <lineage>
        <taxon>Eukaryota</taxon>
        <taxon>Metazoa</taxon>
        <taxon>Ecdysozoa</taxon>
        <taxon>Arthropoda</taxon>
        <taxon>Hexapoda</taxon>
        <taxon>Insecta</taxon>
        <taxon>Pterygota</taxon>
        <taxon>Neoptera</taxon>
        <taxon>Endopterygota</taxon>
        <taxon>Diptera</taxon>
        <taxon>Nematocera</taxon>
        <taxon>Chironomoidea</taxon>
        <taxon>Chironomidae</taxon>
        <taxon>Clunio</taxon>
    </lineage>
</organism>
<feature type="compositionally biased region" description="Low complexity" evidence="14">
    <location>
        <begin position="815"/>
        <end position="829"/>
    </location>
</feature>
<keyword evidence="11 13" id="KW-0868">Chloride</keyword>
<feature type="compositionally biased region" description="Low complexity" evidence="14">
    <location>
        <begin position="773"/>
        <end position="790"/>
    </location>
</feature>
<feature type="region of interest" description="Disordered" evidence="14">
    <location>
        <begin position="589"/>
        <end position="638"/>
    </location>
</feature>
<dbReference type="OrthoDB" id="187568at2759"/>
<proteinExistence type="inferred from homology"/>
<dbReference type="Proteomes" id="UP000183832">
    <property type="component" value="Unassembled WGS sequence"/>
</dbReference>
<reference evidence="15 16" key="1">
    <citation type="submission" date="2015-04" db="EMBL/GenBank/DDBJ databases">
        <authorList>
            <person name="Syromyatnikov M.Y."/>
            <person name="Popov V.N."/>
        </authorList>
    </citation>
    <scope>NUCLEOTIDE SEQUENCE [LARGE SCALE GENOMIC DNA]</scope>
</reference>
<evidence type="ECO:0000256" key="1">
    <source>
        <dbReference type="ARBA" id="ARBA00004651"/>
    </source>
</evidence>
<dbReference type="PANTHER" id="PTHR12424:SF18">
    <property type="entry name" value="PROTEIN TWEETY-2"/>
    <property type="match status" value="1"/>
</dbReference>
<evidence type="ECO:0000313" key="15">
    <source>
        <dbReference type="EMBL" id="CRK87075.1"/>
    </source>
</evidence>
<dbReference type="GO" id="GO:0005886">
    <property type="term" value="C:plasma membrane"/>
    <property type="evidence" value="ECO:0007669"/>
    <property type="project" value="UniProtKB-SubCell"/>
</dbReference>
<evidence type="ECO:0000256" key="12">
    <source>
        <dbReference type="ARBA" id="ARBA00023303"/>
    </source>
</evidence>
<keyword evidence="10" id="KW-0325">Glycoprotein</keyword>
<evidence type="ECO:0000256" key="13">
    <source>
        <dbReference type="RuleBase" id="RU361114"/>
    </source>
</evidence>